<dbReference type="GO" id="GO:0003676">
    <property type="term" value="F:nucleic acid binding"/>
    <property type="evidence" value="ECO:0007669"/>
    <property type="project" value="InterPro"/>
</dbReference>
<keyword evidence="2" id="KW-0540">Nuclease</keyword>
<keyword evidence="3" id="KW-1185">Reference proteome</keyword>
<evidence type="ECO:0000313" key="2">
    <source>
        <dbReference type="EMBL" id="TCP69031.1"/>
    </source>
</evidence>
<name>A0A4R2S9D4_9BACL</name>
<dbReference type="Proteomes" id="UP000294746">
    <property type="component" value="Unassembled WGS sequence"/>
</dbReference>
<dbReference type="InterPro" id="IPR012337">
    <property type="entry name" value="RNaseH-like_sf"/>
</dbReference>
<dbReference type="InterPro" id="IPR036397">
    <property type="entry name" value="RNaseH_sf"/>
</dbReference>
<reference evidence="2 3" key="1">
    <citation type="submission" date="2019-03" db="EMBL/GenBank/DDBJ databases">
        <title>Genomic Encyclopedia of Type Strains, Phase IV (KMG-IV): sequencing the most valuable type-strain genomes for metagenomic binning, comparative biology and taxonomic classification.</title>
        <authorList>
            <person name="Goeker M."/>
        </authorList>
    </citation>
    <scope>NUCLEOTIDE SEQUENCE [LARGE SCALE GENOMIC DNA]</scope>
    <source>
        <strain evidence="2 3">DSM 46831</strain>
    </source>
</reference>
<dbReference type="CDD" id="cd06127">
    <property type="entry name" value="DEDDh"/>
    <property type="match status" value="1"/>
</dbReference>
<gene>
    <name evidence="2" type="ORF">EDD57_11410</name>
</gene>
<keyword evidence="2" id="KW-0269">Exonuclease</keyword>
<evidence type="ECO:0000313" key="3">
    <source>
        <dbReference type="Proteomes" id="UP000294746"/>
    </source>
</evidence>
<comment type="caution">
    <text evidence="2">The sequence shown here is derived from an EMBL/GenBank/DDBJ whole genome shotgun (WGS) entry which is preliminary data.</text>
</comment>
<dbReference type="OrthoDB" id="9803913at2"/>
<protein>
    <submittedName>
        <fullName evidence="2">Exonuclease</fullName>
    </submittedName>
</protein>
<feature type="domain" description="Exonuclease" evidence="1">
    <location>
        <begin position="8"/>
        <end position="169"/>
    </location>
</feature>
<dbReference type="InterPro" id="IPR013520">
    <property type="entry name" value="Ribonucl_H"/>
</dbReference>
<sequence>MNLIWQDNMVILEIMGTGLGGSSEVLEVAIVDLSGVVLYHSLVKAKGRISARATEIHGIRRSMIQDAPAFPEVWERMKAILKDKIVLTGQENHTVGLLQNSFSTWDDSAHEAMSIPDMQSVLAIYANAVGSTKPVKLQSLAPDPFDHRAISRASVIRSVAQKCVPQLSETITAMIKEETSRDEEMRTLRDETCEEEVQSESGWVQIHSEPSTNESLHKKIKKWWERLNQLLRNQVK</sequence>
<dbReference type="RefSeq" id="WP_131848589.1">
    <property type="nucleotide sequence ID" value="NZ_SLXV01000014.1"/>
</dbReference>
<dbReference type="SUPFAM" id="SSF53098">
    <property type="entry name" value="Ribonuclease H-like"/>
    <property type="match status" value="1"/>
</dbReference>
<proteinExistence type="predicted"/>
<accession>A0A4R2S9D4</accession>
<dbReference type="SMART" id="SM00479">
    <property type="entry name" value="EXOIII"/>
    <property type="match status" value="1"/>
</dbReference>
<dbReference type="Gene3D" id="3.30.420.10">
    <property type="entry name" value="Ribonuclease H-like superfamily/Ribonuclease H"/>
    <property type="match status" value="1"/>
</dbReference>
<dbReference type="Pfam" id="PF00929">
    <property type="entry name" value="RNase_T"/>
    <property type="match status" value="1"/>
</dbReference>
<evidence type="ECO:0000259" key="1">
    <source>
        <dbReference type="SMART" id="SM00479"/>
    </source>
</evidence>
<keyword evidence="2" id="KW-0378">Hydrolase</keyword>
<dbReference type="EMBL" id="SLXV01000014">
    <property type="protein sequence ID" value="TCP69031.1"/>
    <property type="molecule type" value="Genomic_DNA"/>
</dbReference>
<organism evidence="2 3">
    <name type="scientific">Baia soyae</name>
    <dbReference type="NCBI Taxonomy" id="1544746"/>
    <lineage>
        <taxon>Bacteria</taxon>
        <taxon>Bacillati</taxon>
        <taxon>Bacillota</taxon>
        <taxon>Bacilli</taxon>
        <taxon>Bacillales</taxon>
        <taxon>Thermoactinomycetaceae</taxon>
        <taxon>Baia</taxon>
    </lineage>
</organism>
<dbReference type="AlphaFoldDB" id="A0A4R2S9D4"/>
<dbReference type="GO" id="GO:0004527">
    <property type="term" value="F:exonuclease activity"/>
    <property type="evidence" value="ECO:0007669"/>
    <property type="project" value="UniProtKB-KW"/>
</dbReference>